<dbReference type="Proteomes" id="UP000179920">
    <property type="component" value="Chromosome XIV"/>
</dbReference>
<evidence type="ECO:0000313" key="2">
    <source>
        <dbReference type="EMBL" id="SAM84573.1"/>
    </source>
</evidence>
<evidence type="ECO:0000313" key="3">
    <source>
        <dbReference type="Proteomes" id="UP000179920"/>
    </source>
</evidence>
<dbReference type="EMBL" id="LT558130">
    <property type="protein sequence ID" value="SAM84573.1"/>
    <property type="molecule type" value="Genomic_DNA"/>
</dbReference>
<feature type="region of interest" description="Disordered" evidence="1">
    <location>
        <begin position="83"/>
        <end position="108"/>
    </location>
</feature>
<proteinExistence type="predicted"/>
<gene>
    <name evidence="2" type="ORF">UBRO_20835</name>
</gene>
<accession>A0A1K0H961</accession>
<name>A0A1K0H961_9BASI</name>
<evidence type="ECO:0000256" key="1">
    <source>
        <dbReference type="SAM" id="MobiDB-lite"/>
    </source>
</evidence>
<organism evidence="2 3">
    <name type="scientific">Ustilago bromivora</name>
    <dbReference type="NCBI Taxonomy" id="307758"/>
    <lineage>
        <taxon>Eukaryota</taxon>
        <taxon>Fungi</taxon>
        <taxon>Dikarya</taxon>
        <taxon>Basidiomycota</taxon>
        <taxon>Ustilaginomycotina</taxon>
        <taxon>Ustilaginomycetes</taxon>
        <taxon>Ustilaginales</taxon>
        <taxon>Ustilaginaceae</taxon>
        <taxon>Ustilago</taxon>
    </lineage>
</organism>
<sequence length="108" mass="12301">MFDRTPTKTVPVAVLTSNHFFLASDLLSPSAAAFIHDEYQIHRVKHGPVVVPTWRRSSGDNLFCFFLTPTNVFKHLGKDLNAKKRPSSKWHQQAAPLPSDFNMRRVAR</sequence>
<protein>
    <submittedName>
        <fullName evidence="2">Uncharacterized protein</fullName>
    </submittedName>
</protein>
<reference evidence="3" key="1">
    <citation type="submission" date="2016-04" db="EMBL/GenBank/DDBJ databases">
        <authorList>
            <person name="Guldener U."/>
            <person name="Guldener U."/>
        </authorList>
    </citation>
    <scope>NUCLEOTIDE SEQUENCE [LARGE SCALE GENOMIC DNA]</scope>
    <source>
        <strain evidence="3">UB2112</strain>
    </source>
</reference>
<dbReference type="AlphaFoldDB" id="A0A1K0H961"/>